<dbReference type="HOGENOM" id="CLU_2606882_0_0_1"/>
<proteinExistence type="predicted"/>
<evidence type="ECO:0000313" key="2">
    <source>
        <dbReference type="Proteomes" id="UP000054166"/>
    </source>
</evidence>
<dbReference type="AlphaFoldDB" id="A0A0C3EWZ2"/>
<accession>A0A0C3EWZ2</accession>
<gene>
    <name evidence="1" type="ORF">PILCRDRAFT_825792</name>
</gene>
<dbReference type="Proteomes" id="UP000054166">
    <property type="component" value="Unassembled WGS sequence"/>
</dbReference>
<dbReference type="InParanoid" id="A0A0C3EWZ2"/>
<dbReference type="EMBL" id="KN833029">
    <property type="protein sequence ID" value="KIM77040.1"/>
    <property type="molecule type" value="Genomic_DNA"/>
</dbReference>
<name>A0A0C3EWZ2_PILCF</name>
<keyword evidence="2" id="KW-1185">Reference proteome</keyword>
<reference evidence="1 2" key="1">
    <citation type="submission" date="2014-04" db="EMBL/GenBank/DDBJ databases">
        <authorList>
            <consortium name="DOE Joint Genome Institute"/>
            <person name="Kuo A."/>
            <person name="Tarkka M."/>
            <person name="Buscot F."/>
            <person name="Kohler A."/>
            <person name="Nagy L.G."/>
            <person name="Floudas D."/>
            <person name="Copeland A."/>
            <person name="Barry K.W."/>
            <person name="Cichocki N."/>
            <person name="Veneault-Fourrey C."/>
            <person name="LaButti K."/>
            <person name="Lindquist E.A."/>
            <person name="Lipzen A."/>
            <person name="Lundell T."/>
            <person name="Morin E."/>
            <person name="Murat C."/>
            <person name="Sun H."/>
            <person name="Tunlid A."/>
            <person name="Henrissat B."/>
            <person name="Grigoriev I.V."/>
            <person name="Hibbett D.S."/>
            <person name="Martin F."/>
            <person name="Nordberg H.P."/>
            <person name="Cantor M.N."/>
            <person name="Hua S.X."/>
        </authorList>
    </citation>
    <scope>NUCLEOTIDE SEQUENCE [LARGE SCALE GENOMIC DNA]</scope>
    <source>
        <strain evidence="1 2">F 1598</strain>
    </source>
</reference>
<evidence type="ECO:0000313" key="1">
    <source>
        <dbReference type="EMBL" id="KIM77040.1"/>
    </source>
</evidence>
<sequence length="79" mass="9802">MKTDFYFWQIRLRDYVDEERQIHHKSIHLPPRCVYQQLRGTCQFWQEAQQVNRSLRPPELRRNRGPGSIPLLEDTYFRR</sequence>
<organism evidence="1 2">
    <name type="scientific">Piloderma croceum (strain F 1598)</name>
    <dbReference type="NCBI Taxonomy" id="765440"/>
    <lineage>
        <taxon>Eukaryota</taxon>
        <taxon>Fungi</taxon>
        <taxon>Dikarya</taxon>
        <taxon>Basidiomycota</taxon>
        <taxon>Agaricomycotina</taxon>
        <taxon>Agaricomycetes</taxon>
        <taxon>Agaricomycetidae</taxon>
        <taxon>Atheliales</taxon>
        <taxon>Atheliaceae</taxon>
        <taxon>Piloderma</taxon>
    </lineage>
</organism>
<reference evidence="2" key="2">
    <citation type="submission" date="2015-01" db="EMBL/GenBank/DDBJ databases">
        <title>Evolutionary Origins and Diversification of the Mycorrhizal Mutualists.</title>
        <authorList>
            <consortium name="DOE Joint Genome Institute"/>
            <consortium name="Mycorrhizal Genomics Consortium"/>
            <person name="Kohler A."/>
            <person name="Kuo A."/>
            <person name="Nagy L.G."/>
            <person name="Floudas D."/>
            <person name="Copeland A."/>
            <person name="Barry K.W."/>
            <person name="Cichocki N."/>
            <person name="Veneault-Fourrey C."/>
            <person name="LaButti K."/>
            <person name="Lindquist E.A."/>
            <person name="Lipzen A."/>
            <person name="Lundell T."/>
            <person name="Morin E."/>
            <person name="Murat C."/>
            <person name="Riley R."/>
            <person name="Ohm R."/>
            <person name="Sun H."/>
            <person name="Tunlid A."/>
            <person name="Henrissat B."/>
            <person name="Grigoriev I.V."/>
            <person name="Hibbett D.S."/>
            <person name="Martin F."/>
        </authorList>
    </citation>
    <scope>NUCLEOTIDE SEQUENCE [LARGE SCALE GENOMIC DNA]</scope>
    <source>
        <strain evidence="2">F 1598</strain>
    </source>
</reference>
<protein>
    <submittedName>
        <fullName evidence="1">Uncharacterized protein</fullName>
    </submittedName>
</protein>